<evidence type="ECO:0000259" key="1">
    <source>
        <dbReference type="PROSITE" id="PS51186"/>
    </source>
</evidence>
<dbReference type="SUPFAM" id="SSF55729">
    <property type="entry name" value="Acyl-CoA N-acyltransferases (Nat)"/>
    <property type="match status" value="1"/>
</dbReference>
<reference evidence="2 3" key="1">
    <citation type="submission" date="2023-08" db="EMBL/GenBank/DDBJ databases">
        <title>Helicovermis profunda gen. nov., sp. nov., a novel mesophilic, fermentative bacterium within the Bacillota from a deep-sea hydrothermal vent chimney.</title>
        <authorList>
            <person name="Miyazaki U."/>
            <person name="Mizutani D."/>
            <person name="Hashimoto Y."/>
            <person name="Tame A."/>
            <person name="Sawayama S."/>
            <person name="Miyazaki J."/>
            <person name="Takai K."/>
            <person name="Nakagawa S."/>
        </authorList>
    </citation>
    <scope>NUCLEOTIDE SEQUENCE [LARGE SCALE GENOMIC DNA]</scope>
    <source>
        <strain evidence="2 3">S502</strain>
    </source>
</reference>
<dbReference type="PANTHER" id="PTHR43792:SF1">
    <property type="entry name" value="N-ACETYLTRANSFERASE DOMAIN-CONTAINING PROTEIN"/>
    <property type="match status" value="1"/>
</dbReference>
<dbReference type="Proteomes" id="UP001321786">
    <property type="component" value="Chromosome"/>
</dbReference>
<dbReference type="InterPro" id="IPR016181">
    <property type="entry name" value="Acyl_CoA_acyltransferase"/>
</dbReference>
<dbReference type="AlphaFoldDB" id="A0AAU9EJY1"/>
<dbReference type="Pfam" id="PF13302">
    <property type="entry name" value="Acetyltransf_3"/>
    <property type="match status" value="1"/>
</dbReference>
<name>A0AAU9EJY1_9FIRM</name>
<sequence length="156" mass="18458">MKKIETQRCIIRTFLEEDINDFMIYRNNEEWMIYQGFKGLSKEEYQEILMKEFSLNDGVQLAIEEKSNKHLIGDIYLKQCEDEFWIGYTINPIYARQGYAFEAAKGIMEWIKYTGGKKIYAGVLPENIASIELLKKLGFKYTETEEDGEKIYFIKV</sequence>
<protein>
    <submittedName>
        <fullName evidence="2">GNAT family N-acetyltransferase</fullName>
    </submittedName>
</protein>
<keyword evidence="3" id="KW-1185">Reference proteome</keyword>
<dbReference type="KEGG" id="hprf:HLPR_22140"/>
<dbReference type="InterPro" id="IPR051531">
    <property type="entry name" value="N-acetyltransferase"/>
</dbReference>
<dbReference type="InterPro" id="IPR000182">
    <property type="entry name" value="GNAT_dom"/>
</dbReference>
<gene>
    <name evidence="2" type="ORF">HLPR_22140</name>
</gene>
<organism evidence="2 3">
    <name type="scientific">Helicovermis profundi</name>
    <dbReference type="NCBI Taxonomy" id="3065157"/>
    <lineage>
        <taxon>Bacteria</taxon>
        <taxon>Bacillati</taxon>
        <taxon>Bacillota</taxon>
        <taxon>Clostridia</taxon>
        <taxon>Helicovermis</taxon>
    </lineage>
</organism>
<dbReference type="EMBL" id="AP028654">
    <property type="protein sequence ID" value="BEP29883.1"/>
    <property type="molecule type" value="Genomic_DNA"/>
</dbReference>
<feature type="domain" description="N-acetyltransferase" evidence="1">
    <location>
        <begin position="9"/>
        <end position="156"/>
    </location>
</feature>
<dbReference type="RefSeq" id="WP_338535494.1">
    <property type="nucleotide sequence ID" value="NZ_AP028654.1"/>
</dbReference>
<proteinExistence type="predicted"/>
<evidence type="ECO:0000313" key="2">
    <source>
        <dbReference type="EMBL" id="BEP29883.1"/>
    </source>
</evidence>
<dbReference type="PROSITE" id="PS51186">
    <property type="entry name" value="GNAT"/>
    <property type="match status" value="1"/>
</dbReference>
<dbReference type="PANTHER" id="PTHR43792">
    <property type="entry name" value="GNAT FAMILY, PUTATIVE (AFU_ORTHOLOGUE AFUA_3G00765)-RELATED-RELATED"/>
    <property type="match status" value="1"/>
</dbReference>
<accession>A0AAU9EJY1</accession>
<evidence type="ECO:0000313" key="3">
    <source>
        <dbReference type="Proteomes" id="UP001321786"/>
    </source>
</evidence>
<dbReference type="GO" id="GO:0016747">
    <property type="term" value="F:acyltransferase activity, transferring groups other than amino-acyl groups"/>
    <property type="evidence" value="ECO:0007669"/>
    <property type="project" value="InterPro"/>
</dbReference>
<dbReference type="Gene3D" id="3.40.630.30">
    <property type="match status" value="1"/>
</dbReference>